<evidence type="ECO:0000313" key="3">
    <source>
        <dbReference type="Proteomes" id="UP000199502"/>
    </source>
</evidence>
<dbReference type="OrthoDB" id="7658992at2"/>
<feature type="chain" id="PRO_5011757832" description="DUF5333 domain-containing protein" evidence="1">
    <location>
        <begin position="21"/>
        <end position="139"/>
    </location>
</feature>
<evidence type="ECO:0000313" key="2">
    <source>
        <dbReference type="EMBL" id="SCX91316.1"/>
    </source>
</evidence>
<accession>A0A1G5BML6</accession>
<organism evidence="2 3">
    <name type="scientific">Paracoccus tibetensis</name>
    <dbReference type="NCBI Taxonomy" id="336292"/>
    <lineage>
        <taxon>Bacteria</taxon>
        <taxon>Pseudomonadati</taxon>
        <taxon>Pseudomonadota</taxon>
        <taxon>Alphaproteobacteria</taxon>
        <taxon>Rhodobacterales</taxon>
        <taxon>Paracoccaceae</taxon>
        <taxon>Paracoccus</taxon>
    </lineage>
</organism>
<dbReference type="RefSeq" id="WP_090739657.1">
    <property type="nucleotide sequence ID" value="NZ_FMVT01000001.1"/>
</dbReference>
<sequence length="139" mass="15281">MFRSLIAAAALVASLGPATATATAAAQVPLAQNSYITDRLVQARVADLVRRGCPSIDARMVRAFREARALKRHALDQGYTEAQIDAFLDSREERSRIYAQADRYMRDRGVVNGQPDTFCRLGRDEIARQTIAGSLLSAR</sequence>
<protein>
    <recommendedName>
        <fullName evidence="4">DUF5333 domain-containing protein</fullName>
    </recommendedName>
</protein>
<keyword evidence="1" id="KW-0732">Signal</keyword>
<name>A0A1G5BML6_9RHOB</name>
<dbReference type="Proteomes" id="UP000199502">
    <property type="component" value="Unassembled WGS sequence"/>
</dbReference>
<reference evidence="2 3" key="1">
    <citation type="submission" date="2016-10" db="EMBL/GenBank/DDBJ databases">
        <authorList>
            <person name="de Groot N.N."/>
        </authorList>
    </citation>
    <scope>NUCLEOTIDE SEQUENCE [LARGE SCALE GENOMIC DNA]</scope>
    <source>
        <strain evidence="2 3">CGMCC 1.8925</strain>
    </source>
</reference>
<dbReference type="InterPro" id="IPR020349">
    <property type="entry name" value="Uncharacterised_14.7kDa"/>
</dbReference>
<keyword evidence="3" id="KW-1185">Reference proteome</keyword>
<evidence type="ECO:0000256" key="1">
    <source>
        <dbReference type="SAM" id="SignalP"/>
    </source>
</evidence>
<dbReference type="STRING" id="336292.SAMN05660710_00206"/>
<feature type="signal peptide" evidence="1">
    <location>
        <begin position="1"/>
        <end position="20"/>
    </location>
</feature>
<dbReference type="Pfam" id="PF17267">
    <property type="entry name" value="DUF5333"/>
    <property type="match status" value="1"/>
</dbReference>
<gene>
    <name evidence="2" type="ORF">SAMN05660710_00206</name>
</gene>
<dbReference type="AlphaFoldDB" id="A0A1G5BML6"/>
<proteinExistence type="predicted"/>
<dbReference type="EMBL" id="FMVT01000001">
    <property type="protein sequence ID" value="SCX91316.1"/>
    <property type="molecule type" value="Genomic_DNA"/>
</dbReference>
<evidence type="ECO:0008006" key="4">
    <source>
        <dbReference type="Google" id="ProtNLM"/>
    </source>
</evidence>